<comment type="caution">
    <text evidence="6">The sequence shown here is derived from an EMBL/GenBank/DDBJ whole genome shotgun (WGS) entry which is preliminary data.</text>
</comment>
<keyword evidence="2 4" id="KW-0238">DNA-binding</keyword>
<sequence>MAEPERPRSRKRRLDGERSRAAVLDAAIATLGRQADASIEDIAAAAGVVRQTVYAHYPSRTALLTAVIDHLTTETASALDAIDVTSPPPEQALRRWLEASWAVVERYPILLSPVIATAAPPADEHDRHRPVTTRLVDLVRRGRRTGVFEERHSEEWTISAVIALGHAAGQQVAAGRMSSAEAAAAYRDSVLRLVVKLPMAEDD</sequence>
<dbReference type="PROSITE" id="PS50977">
    <property type="entry name" value="HTH_TETR_2"/>
    <property type="match status" value="1"/>
</dbReference>
<evidence type="ECO:0000256" key="2">
    <source>
        <dbReference type="ARBA" id="ARBA00023125"/>
    </source>
</evidence>
<evidence type="ECO:0000256" key="4">
    <source>
        <dbReference type="PROSITE-ProRule" id="PRU00335"/>
    </source>
</evidence>
<evidence type="ECO:0000256" key="3">
    <source>
        <dbReference type="ARBA" id="ARBA00023163"/>
    </source>
</evidence>
<name>A0A919JCC2_9ACTN</name>
<reference evidence="6" key="1">
    <citation type="submission" date="2021-01" db="EMBL/GenBank/DDBJ databases">
        <title>Whole genome shotgun sequence of Actinoplanes nipponensis NBRC 14063.</title>
        <authorList>
            <person name="Komaki H."/>
            <person name="Tamura T."/>
        </authorList>
    </citation>
    <scope>NUCLEOTIDE SEQUENCE</scope>
    <source>
        <strain evidence="6">NBRC 14063</strain>
    </source>
</reference>
<dbReference type="SUPFAM" id="SSF46689">
    <property type="entry name" value="Homeodomain-like"/>
    <property type="match status" value="1"/>
</dbReference>
<organism evidence="6 7">
    <name type="scientific">Actinoplanes nipponensis</name>
    <dbReference type="NCBI Taxonomy" id="135950"/>
    <lineage>
        <taxon>Bacteria</taxon>
        <taxon>Bacillati</taxon>
        <taxon>Actinomycetota</taxon>
        <taxon>Actinomycetes</taxon>
        <taxon>Micromonosporales</taxon>
        <taxon>Micromonosporaceae</taxon>
        <taxon>Actinoplanes</taxon>
    </lineage>
</organism>
<dbReference type="Gene3D" id="1.10.357.10">
    <property type="entry name" value="Tetracycline Repressor, domain 2"/>
    <property type="match status" value="1"/>
</dbReference>
<evidence type="ECO:0000259" key="5">
    <source>
        <dbReference type="PROSITE" id="PS50977"/>
    </source>
</evidence>
<dbReference type="InterPro" id="IPR001647">
    <property type="entry name" value="HTH_TetR"/>
</dbReference>
<dbReference type="Pfam" id="PF00440">
    <property type="entry name" value="TetR_N"/>
    <property type="match status" value="1"/>
</dbReference>
<dbReference type="SUPFAM" id="SSF48498">
    <property type="entry name" value="Tetracyclin repressor-like, C-terminal domain"/>
    <property type="match status" value="1"/>
</dbReference>
<keyword evidence="1" id="KW-0805">Transcription regulation</keyword>
<dbReference type="PANTHER" id="PTHR30055:SF234">
    <property type="entry name" value="HTH-TYPE TRANSCRIPTIONAL REGULATOR BETI"/>
    <property type="match status" value="1"/>
</dbReference>
<evidence type="ECO:0000256" key="1">
    <source>
        <dbReference type="ARBA" id="ARBA00023015"/>
    </source>
</evidence>
<evidence type="ECO:0000313" key="7">
    <source>
        <dbReference type="Proteomes" id="UP000647172"/>
    </source>
</evidence>
<accession>A0A919JCC2</accession>
<dbReference type="InterPro" id="IPR036271">
    <property type="entry name" value="Tet_transcr_reg_TetR-rel_C_sf"/>
</dbReference>
<dbReference type="RefSeq" id="WP_203764686.1">
    <property type="nucleotide sequence ID" value="NZ_BAAAYJ010000089.1"/>
</dbReference>
<dbReference type="InterPro" id="IPR050109">
    <property type="entry name" value="HTH-type_TetR-like_transc_reg"/>
</dbReference>
<evidence type="ECO:0000313" key="6">
    <source>
        <dbReference type="EMBL" id="GIE47213.1"/>
    </source>
</evidence>
<keyword evidence="7" id="KW-1185">Reference proteome</keyword>
<dbReference type="GO" id="GO:0000976">
    <property type="term" value="F:transcription cis-regulatory region binding"/>
    <property type="evidence" value="ECO:0007669"/>
    <property type="project" value="TreeGrafter"/>
</dbReference>
<dbReference type="Proteomes" id="UP000647172">
    <property type="component" value="Unassembled WGS sequence"/>
</dbReference>
<dbReference type="GO" id="GO:0003700">
    <property type="term" value="F:DNA-binding transcription factor activity"/>
    <property type="evidence" value="ECO:0007669"/>
    <property type="project" value="TreeGrafter"/>
</dbReference>
<protein>
    <recommendedName>
        <fullName evidence="5">HTH tetR-type domain-containing protein</fullName>
    </recommendedName>
</protein>
<dbReference type="AlphaFoldDB" id="A0A919JCC2"/>
<gene>
    <name evidence="6" type="ORF">Ani05nite_07470</name>
</gene>
<proteinExistence type="predicted"/>
<keyword evidence="3" id="KW-0804">Transcription</keyword>
<dbReference type="PANTHER" id="PTHR30055">
    <property type="entry name" value="HTH-TYPE TRANSCRIPTIONAL REGULATOR RUTR"/>
    <property type="match status" value="1"/>
</dbReference>
<dbReference type="EMBL" id="BOMQ01000008">
    <property type="protein sequence ID" value="GIE47213.1"/>
    <property type="molecule type" value="Genomic_DNA"/>
</dbReference>
<feature type="domain" description="HTH tetR-type" evidence="5">
    <location>
        <begin position="17"/>
        <end position="75"/>
    </location>
</feature>
<dbReference type="InterPro" id="IPR009057">
    <property type="entry name" value="Homeodomain-like_sf"/>
</dbReference>
<feature type="DNA-binding region" description="H-T-H motif" evidence="4">
    <location>
        <begin position="38"/>
        <end position="57"/>
    </location>
</feature>